<dbReference type="InterPro" id="IPR036691">
    <property type="entry name" value="Endo/exonu/phosph_ase_sf"/>
</dbReference>
<evidence type="ECO:0000259" key="2">
    <source>
        <dbReference type="Pfam" id="PF14111"/>
    </source>
</evidence>
<feature type="region of interest" description="Disordered" evidence="1">
    <location>
        <begin position="382"/>
        <end position="404"/>
    </location>
</feature>
<feature type="domain" description="DUF4283" evidence="2">
    <location>
        <begin position="204"/>
        <end position="256"/>
    </location>
</feature>
<protein>
    <recommendedName>
        <fullName evidence="2">DUF4283 domain-containing protein</fullName>
    </recommendedName>
</protein>
<dbReference type="PANTHER" id="PTHR34427">
    <property type="entry name" value="DUF4283 DOMAIN PROTEIN"/>
    <property type="match status" value="1"/>
</dbReference>
<dbReference type="InterPro" id="IPR025558">
    <property type="entry name" value="DUF4283"/>
</dbReference>
<evidence type="ECO:0000256" key="1">
    <source>
        <dbReference type="SAM" id="MobiDB-lite"/>
    </source>
</evidence>
<dbReference type="PANTHER" id="PTHR34427:SF15">
    <property type="entry name" value="DUF4283 DOMAIN-CONTAINING PROTEIN"/>
    <property type="match status" value="1"/>
</dbReference>
<reference evidence="3 4" key="1">
    <citation type="submission" date="2020-09" db="EMBL/GenBank/DDBJ databases">
        <title>De no assembly of potato wild relative species, Solanum commersonii.</title>
        <authorList>
            <person name="Cho K."/>
        </authorList>
    </citation>
    <scope>NUCLEOTIDE SEQUENCE [LARGE SCALE GENOMIC DNA]</scope>
    <source>
        <strain evidence="3">LZ3.2</strain>
        <tissue evidence="3">Leaf</tissue>
    </source>
</reference>
<accession>A0A9J6A5V5</accession>
<dbReference type="OrthoDB" id="498125at2759"/>
<sequence length="916" mass="106187">MGGSSKLAGTHPIGEDSIFYNAGFKSYDITRCKDKVGSWFAWVERNRRLMRRVEISIKVLKWLVTVFIEASKVQRRTVKRWNMKDHFAEFYCTLKYNESGRYINFIALQGQNKSVIITPESTFKGGWGNIAHKIAGFIYEPDETQGITVKDNKQLHRSYKEALFRDRWVTEATEKAEIQSTTNRVRITGGKSQAEKDLLNRCLSAIEVRVYAMNDGHFMFELPSRLAAEHVLLGQWTWKKMKLELEWWKPTTGCWPTEVRRDWVWIRLLGLPMNLWSQKVFKEIGNLCGGYIEMEKETSLKNHLHWARIKVKGDGKRIPREVEITCNDFTYTISVWREAPVTVKFSEKRREEKGKYPVVSTQDQLLQITKEVITAKKVDGHVGSSREGSLMQTKTRSKESGPKFGPILLDPIAGEKARAQPLQILSEDIFNIEITANQMKENKAQSQITPWNRDDGELEVARHMVDTPGKNKEELGEKSTTIMVQSFAEENTNGGAEDVIPLGCEERAKKLLMKIDSNKRETMALEVKGGICPSGINEFKHCFLECEGTELWEEKTKLEGEIANIVKEIWGSRWADYVQLASGTRGGILIMWDKRIWEGEASSVGAYSVSCCFSGKNQDFKWHLTGVYAPNDRWEVGATRGLFTGPWVLCGDFNTVRYPSEKFNCSQISRSMTDLSEFIEDMELIDLDLAGGEFTWRKGERHSTAARLDRFMISEDWDTKFRNIKQSILQRIVSDHSPLMLQCGEWGSTKSYFKFKNWWLTTEAKLRALKEKLKEWSKISQGNLKQQKQLVLNQLADIVRIQDQRFWTLTTELEEIVKNEETAWRQRSRAVWLRQGDMNTNFFHKVANSHRRVNTIDKIKVREELLTEPAEIQREITEYYENLYSEIEDWRPELEMRECPMIDEDENNQLMAPFEA</sequence>
<proteinExistence type="predicted"/>
<dbReference type="SUPFAM" id="SSF56219">
    <property type="entry name" value="DNase I-like"/>
    <property type="match status" value="1"/>
</dbReference>
<gene>
    <name evidence="3" type="ORF">H5410_005147</name>
</gene>
<organism evidence="3 4">
    <name type="scientific">Solanum commersonii</name>
    <name type="common">Commerson's wild potato</name>
    <name type="synonym">Commerson's nightshade</name>
    <dbReference type="NCBI Taxonomy" id="4109"/>
    <lineage>
        <taxon>Eukaryota</taxon>
        <taxon>Viridiplantae</taxon>
        <taxon>Streptophyta</taxon>
        <taxon>Embryophyta</taxon>
        <taxon>Tracheophyta</taxon>
        <taxon>Spermatophyta</taxon>
        <taxon>Magnoliopsida</taxon>
        <taxon>eudicotyledons</taxon>
        <taxon>Gunneridae</taxon>
        <taxon>Pentapetalae</taxon>
        <taxon>asterids</taxon>
        <taxon>lamiids</taxon>
        <taxon>Solanales</taxon>
        <taxon>Solanaceae</taxon>
        <taxon>Solanoideae</taxon>
        <taxon>Solaneae</taxon>
        <taxon>Solanum</taxon>
    </lineage>
</organism>
<comment type="caution">
    <text evidence="3">The sequence shown here is derived from an EMBL/GenBank/DDBJ whole genome shotgun (WGS) entry which is preliminary data.</text>
</comment>
<dbReference type="AlphaFoldDB" id="A0A9J6A5V5"/>
<dbReference type="Proteomes" id="UP000824120">
    <property type="component" value="Chromosome 2"/>
</dbReference>
<evidence type="ECO:0000313" key="4">
    <source>
        <dbReference type="Proteomes" id="UP000824120"/>
    </source>
</evidence>
<keyword evidence="4" id="KW-1185">Reference proteome</keyword>
<name>A0A9J6A5V5_SOLCO</name>
<dbReference type="EMBL" id="JACXVP010000002">
    <property type="protein sequence ID" value="KAG5619929.1"/>
    <property type="molecule type" value="Genomic_DNA"/>
</dbReference>
<evidence type="ECO:0000313" key="3">
    <source>
        <dbReference type="EMBL" id="KAG5619929.1"/>
    </source>
</evidence>
<dbReference type="Pfam" id="PF14111">
    <property type="entry name" value="DUF4283"/>
    <property type="match status" value="1"/>
</dbReference>
<dbReference type="Gene3D" id="3.60.10.10">
    <property type="entry name" value="Endonuclease/exonuclease/phosphatase"/>
    <property type="match status" value="1"/>
</dbReference>